<sequence length="301" mass="33603">MTAIEGLLVPGRHGSPGEPLHIQYPGMSPGSENSWSRGHRLTCAAAASPTSIDIKVDTQTASPPVTQEHRQPEPSQEYGAKWEWDPGTRDYVRIGEDGVKQYYTDYQKPGAGPGSPGGGEGFQVVARPKRFFCVGRIFKAVWFEPRVPVTPSSDMPNRQQQSQSPDFEQWSNKCPEPSSGNAVSKYRWFVVVRRRLHHTLCFSITTFGGKGSAATSRGRPMDYVVLYSAAIKPAQPDDEERITRKPIAVIIEDEEQYISPFARLDCGRIYTVEDGLPIMKIGRVHPAHLPLLEEYYRESVL</sequence>
<name>A0AAN6YXZ1_9PEZI</name>
<comment type="caution">
    <text evidence="3">The sequence shown here is derived from an EMBL/GenBank/DDBJ whole genome shotgun (WGS) entry which is preliminary data.</text>
</comment>
<keyword evidence="4" id="KW-1185">Reference proteome</keyword>
<feature type="domain" description="DUF6590" evidence="2">
    <location>
        <begin position="129"/>
        <end position="293"/>
    </location>
</feature>
<evidence type="ECO:0000256" key="1">
    <source>
        <dbReference type="SAM" id="MobiDB-lite"/>
    </source>
</evidence>
<evidence type="ECO:0000313" key="4">
    <source>
        <dbReference type="Proteomes" id="UP001302812"/>
    </source>
</evidence>
<dbReference type="AlphaFoldDB" id="A0AAN6YXZ1"/>
<dbReference type="Pfam" id="PF20233">
    <property type="entry name" value="DUF6590"/>
    <property type="match status" value="1"/>
</dbReference>
<dbReference type="PANTHER" id="PTHR35391:SF5">
    <property type="entry name" value="DUF6590 DOMAIN-CONTAINING PROTEIN"/>
    <property type="match status" value="1"/>
</dbReference>
<gene>
    <name evidence="3" type="ORF">N656DRAFT_54098</name>
</gene>
<evidence type="ECO:0000313" key="3">
    <source>
        <dbReference type="EMBL" id="KAK4117668.1"/>
    </source>
</evidence>
<feature type="region of interest" description="Disordered" evidence="1">
    <location>
        <begin position="149"/>
        <end position="176"/>
    </location>
</feature>
<dbReference type="GeneID" id="89934126"/>
<protein>
    <recommendedName>
        <fullName evidence="2">DUF6590 domain-containing protein</fullName>
    </recommendedName>
</protein>
<reference evidence="3" key="2">
    <citation type="submission" date="2023-05" db="EMBL/GenBank/DDBJ databases">
        <authorList>
            <consortium name="Lawrence Berkeley National Laboratory"/>
            <person name="Steindorff A."/>
            <person name="Hensen N."/>
            <person name="Bonometti L."/>
            <person name="Westerberg I."/>
            <person name="Brannstrom I.O."/>
            <person name="Guillou S."/>
            <person name="Cros-Aarteil S."/>
            <person name="Calhoun S."/>
            <person name="Haridas S."/>
            <person name="Kuo A."/>
            <person name="Mondo S."/>
            <person name="Pangilinan J."/>
            <person name="Riley R."/>
            <person name="Labutti K."/>
            <person name="Andreopoulos B."/>
            <person name="Lipzen A."/>
            <person name="Chen C."/>
            <person name="Yanf M."/>
            <person name="Daum C."/>
            <person name="Ng V."/>
            <person name="Clum A."/>
            <person name="Ohm R."/>
            <person name="Martin F."/>
            <person name="Silar P."/>
            <person name="Natvig D."/>
            <person name="Lalanne C."/>
            <person name="Gautier V."/>
            <person name="Ament-Velasquez S.L."/>
            <person name="Kruys A."/>
            <person name="Hutchinson M.I."/>
            <person name="Powell A.J."/>
            <person name="Barry K."/>
            <person name="Miller A.N."/>
            <person name="Grigoriev I.V."/>
            <person name="Debuchy R."/>
            <person name="Gladieux P."/>
            <person name="Thoren M.H."/>
            <person name="Johannesson H."/>
        </authorList>
    </citation>
    <scope>NUCLEOTIDE SEQUENCE</scope>
    <source>
        <strain evidence="3">CBS 508.74</strain>
    </source>
</reference>
<accession>A0AAN6YXZ1</accession>
<dbReference type="InterPro" id="IPR046497">
    <property type="entry name" value="DUF6590"/>
</dbReference>
<dbReference type="EMBL" id="MU853332">
    <property type="protein sequence ID" value="KAK4117668.1"/>
    <property type="molecule type" value="Genomic_DNA"/>
</dbReference>
<feature type="compositionally biased region" description="Polar residues" evidence="1">
    <location>
        <begin position="150"/>
        <end position="176"/>
    </location>
</feature>
<dbReference type="RefSeq" id="XP_064675238.1">
    <property type="nucleotide sequence ID" value="XM_064810002.1"/>
</dbReference>
<organism evidence="3 4">
    <name type="scientific">Canariomyces notabilis</name>
    <dbReference type="NCBI Taxonomy" id="2074819"/>
    <lineage>
        <taxon>Eukaryota</taxon>
        <taxon>Fungi</taxon>
        <taxon>Dikarya</taxon>
        <taxon>Ascomycota</taxon>
        <taxon>Pezizomycotina</taxon>
        <taxon>Sordariomycetes</taxon>
        <taxon>Sordariomycetidae</taxon>
        <taxon>Sordariales</taxon>
        <taxon>Chaetomiaceae</taxon>
        <taxon>Canariomyces</taxon>
    </lineage>
</organism>
<dbReference type="Proteomes" id="UP001302812">
    <property type="component" value="Unassembled WGS sequence"/>
</dbReference>
<dbReference type="PANTHER" id="PTHR35391">
    <property type="entry name" value="C2H2-TYPE DOMAIN-CONTAINING PROTEIN-RELATED"/>
    <property type="match status" value="1"/>
</dbReference>
<reference evidence="3" key="1">
    <citation type="journal article" date="2023" name="Mol. Phylogenet. Evol.">
        <title>Genome-scale phylogeny and comparative genomics of the fungal order Sordariales.</title>
        <authorList>
            <person name="Hensen N."/>
            <person name="Bonometti L."/>
            <person name="Westerberg I."/>
            <person name="Brannstrom I.O."/>
            <person name="Guillou S."/>
            <person name="Cros-Aarteil S."/>
            <person name="Calhoun S."/>
            <person name="Haridas S."/>
            <person name="Kuo A."/>
            <person name="Mondo S."/>
            <person name="Pangilinan J."/>
            <person name="Riley R."/>
            <person name="LaButti K."/>
            <person name="Andreopoulos B."/>
            <person name="Lipzen A."/>
            <person name="Chen C."/>
            <person name="Yan M."/>
            <person name="Daum C."/>
            <person name="Ng V."/>
            <person name="Clum A."/>
            <person name="Steindorff A."/>
            <person name="Ohm R.A."/>
            <person name="Martin F."/>
            <person name="Silar P."/>
            <person name="Natvig D.O."/>
            <person name="Lalanne C."/>
            <person name="Gautier V."/>
            <person name="Ament-Velasquez S.L."/>
            <person name="Kruys A."/>
            <person name="Hutchinson M.I."/>
            <person name="Powell A.J."/>
            <person name="Barry K."/>
            <person name="Miller A.N."/>
            <person name="Grigoriev I.V."/>
            <person name="Debuchy R."/>
            <person name="Gladieux P."/>
            <person name="Hiltunen Thoren M."/>
            <person name="Johannesson H."/>
        </authorList>
    </citation>
    <scope>NUCLEOTIDE SEQUENCE</scope>
    <source>
        <strain evidence="3">CBS 508.74</strain>
    </source>
</reference>
<proteinExistence type="predicted"/>
<feature type="region of interest" description="Disordered" evidence="1">
    <location>
        <begin position="60"/>
        <end position="83"/>
    </location>
</feature>
<evidence type="ECO:0000259" key="2">
    <source>
        <dbReference type="Pfam" id="PF20233"/>
    </source>
</evidence>